<accession>A0A8B8A3M2</accession>
<evidence type="ECO:0000256" key="5">
    <source>
        <dbReference type="ARBA" id="ARBA00022898"/>
    </source>
</evidence>
<dbReference type="InterPro" id="IPR015424">
    <property type="entry name" value="PyrdxlP-dep_Trfase"/>
</dbReference>
<dbReference type="Gene3D" id="3.40.640.10">
    <property type="entry name" value="Type I PLP-dependent aspartate aminotransferase-like (Major domain)"/>
    <property type="match status" value="1"/>
</dbReference>
<keyword evidence="6 8" id="KW-0456">Lyase</keyword>
<dbReference type="InterPro" id="IPR002129">
    <property type="entry name" value="PyrdxlP-dep_de-COase"/>
</dbReference>
<organism evidence="9 10">
    <name type="scientific">Crassostrea virginica</name>
    <name type="common">Eastern oyster</name>
    <dbReference type="NCBI Taxonomy" id="6565"/>
    <lineage>
        <taxon>Eukaryota</taxon>
        <taxon>Metazoa</taxon>
        <taxon>Spiralia</taxon>
        <taxon>Lophotrochozoa</taxon>
        <taxon>Mollusca</taxon>
        <taxon>Bivalvia</taxon>
        <taxon>Autobranchia</taxon>
        <taxon>Pteriomorphia</taxon>
        <taxon>Ostreida</taxon>
        <taxon>Ostreoidea</taxon>
        <taxon>Ostreidae</taxon>
        <taxon>Crassostrea</taxon>
    </lineage>
</organism>
<keyword evidence="4" id="KW-0210">Decarboxylase</keyword>
<dbReference type="FunFam" id="3.40.640.10:FF:000016">
    <property type="entry name" value="Glutamate decarboxylase like 1"/>
    <property type="match status" value="1"/>
</dbReference>
<gene>
    <name evidence="10" type="primary">LOC111099052</name>
</gene>
<dbReference type="KEGG" id="cvn:111099052"/>
<dbReference type="GO" id="GO:0019752">
    <property type="term" value="P:carboxylic acid metabolic process"/>
    <property type="evidence" value="ECO:0007669"/>
    <property type="project" value="InterPro"/>
</dbReference>
<dbReference type="PANTHER" id="PTHR45677:SF8">
    <property type="entry name" value="CYSTEINE SULFINIC ACID DECARBOXYLASE"/>
    <property type="match status" value="1"/>
</dbReference>
<evidence type="ECO:0000256" key="4">
    <source>
        <dbReference type="ARBA" id="ARBA00022793"/>
    </source>
</evidence>
<comment type="similarity">
    <text evidence="2 8">Belongs to the group II decarboxylase family.</text>
</comment>
<reference evidence="10" key="1">
    <citation type="submission" date="2025-08" db="UniProtKB">
        <authorList>
            <consortium name="RefSeq"/>
        </authorList>
    </citation>
    <scope>IDENTIFICATION</scope>
    <source>
        <tissue evidence="10">Whole sample</tissue>
    </source>
</reference>
<evidence type="ECO:0000313" key="9">
    <source>
        <dbReference type="Proteomes" id="UP000694844"/>
    </source>
</evidence>
<evidence type="ECO:0000256" key="1">
    <source>
        <dbReference type="ARBA" id="ARBA00001933"/>
    </source>
</evidence>
<dbReference type="CDD" id="cd06450">
    <property type="entry name" value="DOPA_deC_like"/>
    <property type="match status" value="1"/>
</dbReference>
<comment type="subunit">
    <text evidence="3">Homodimer.</text>
</comment>
<comment type="cofactor">
    <cofactor evidence="1 7 8">
        <name>pyridoxal 5'-phosphate</name>
        <dbReference type="ChEBI" id="CHEBI:597326"/>
    </cofactor>
</comment>
<dbReference type="Pfam" id="PF00282">
    <property type="entry name" value="Pyridoxal_deC"/>
    <property type="match status" value="1"/>
</dbReference>
<keyword evidence="9" id="KW-1185">Reference proteome</keyword>
<dbReference type="GeneID" id="111099052"/>
<dbReference type="AlphaFoldDB" id="A0A8B8A3M2"/>
<sequence>MKKRNRRILKIYFFTAENYKVHSCAQKRIHDKNDMEVEPSEKHRITMLSDKPVRKSNKENNLCSMTIKTKENLSDHHKKPEKKAHKQEKVKHEFLDKLYELMLKDGFMKARDRNEKVVEFSYPEELKKKIDFDLGSKTSDEKILSLCQDIIKYSVKVAHPRFFNQLYGGLDEYSLGGCWLTETLNASLYTYEVSPVFSLMERVVIDKMLGKIGFEDGDAMFCPGGSISNMYALNIARYFKFPEVKKKGIKGIPDICAFTSEKCHYSIAKGVAFMGMGLDNLINVKADAQGKMIPEELEKKIQEAIAEGRTPYFVNATAGTTVLGAYDPIDKIADICQKYNVWLHVDGAWGGGALLSKTYSPLLKGVERADSMTWNPHKLMGVPQQCSLVFTKHKGLLEQCHSANAAYLFQQDKFYDVSYDTGDKSIQCGRKNDVLKLWIMWKNKGDEGFERDIDNQFECAKYLAELVKRREGFELMLEPECTNVCFYYIPKRLRGLERTPAWWNEISKVGPKVKEGMMKAGSMMVGYQPDGDFVNFFRMIISNLDIVKSDMDFVVDEIDRLGKDL</sequence>
<dbReference type="Proteomes" id="UP000694844">
    <property type="component" value="Chromosome 5"/>
</dbReference>
<evidence type="ECO:0000313" key="10">
    <source>
        <dbReference type="RefSeq" id="XP_022286101.1"/>
    </source>
</evidence>
<dbReference type="GO" id="GO:0005737">
    <property type="term" value="C:cytoplasm"/>
    <property type="evidence" value="ECO:0007669"/>
    <property type="project" value="TreeGrafter"/>
</dbReference>
<evidence type="ECO:0000256" key="8">
    <source>
        <dbReference type="RuleBase" id="RU000382"/>
    </source>
</evidence>
<evidence type="ECO:0000256" key="7">
    <source>
        <dbReference type="PIRSR" id="PIRSR602129-50"/>
    </source>
</evidence>
<protein>
    <submittedName>
        <fullName evidence="10">Cysteine sulfinic acid decarboxylase-like</fullName>
    </submittedName>
</protein>
<dbReference type="SUPFAM" id="SSF53383">
    <property type="entry name" value="PLP-dependent transferases"/>
    <property type="match status" value="1"/>
</dbReference>
<dbReference type="GO" id="GO:0030170">
    <property type="term" value="F:pyridoxal phosphate binding"/>
    <property type="evidence" value="ECO:0007669"/>
    <property type="project" value="InterPro"/>
</dbReference>
<keyword evidence="5 7" id="KW-0663">Pyridoxal phosphate</keyword>
<name>A0A8B8A3M2_CRAVI</name>
<evidence type="ECO:0000256" key="2">
    <source>
        <dbReference type="ARBA" id="ARBA00009533"/>
    </source>
</evidence>
<proteinExistence type="inferred from homology"/>
<dbReference type="GO" id="GO:0016831">
    <property type="term" value="F:carboxy-lyase activity"/>
    <property type="evidence" value="ECO:0007669"/>
    <property type="project" value="UniProtKB-KW"/>
</dbReference>
<dbReference type="Gene3D" id="3.90.1150.170">
    <property type="match status" value="1"/>
</dbReference>
<evidence type="ECO:0000256" key="3">
    <source>
        <dbReference type="ARBA" id="ARBA00011738"/>
    </source>
</evidence>
<dbReference type="InterPro" id="IPR015421">
    <property type="entry name" value="PyrdxlP-dep_Trfase_major"/>
</dbReference>
<feature type="modified residue" description="N6-(pyridoxal phosphate)lysine" evidence="7">
    <location>
        <position position="378"/>
    </location>
</feature>
<dbReference type="RefSeq" id="XP_022286101.1">
    <property type="nucleotide sequence ID" value="XM_022430393.1"/>
</dbReference>
<dbReference type="PANTHER" id="PTHR45677">
    <property type="entry name" value="GLUTAMATE DECARBOXYLASE-RELATED"/>
    <property type="match status" value="1"/>
</dbReference>
<evidence type="ECO:0000256" key="6">
    <source>
        <dbReference type="ARBA" id="ARBA00023239"/>
    </source>
</evidence>
<dbReference type="OrthoDB" id="392571at2759"/>